<dbReference type="SUPFAM" id="SSF53649">
    <property type="entry name" value="Alkaline phosphatase-like"/>
    <property type="match status" value="1"/>
</dbReference>
<dbReference type="PANTHER" id="PTHR10151">
    <property type="entry name" value="ECTONUCLEOTIDE PYROPHOSPHATASE/PHOSPHODIESTERASE"/>
    <property type="match status" value="1"/>
</dbReference>
<reference evidence="1" key="1">
    <citation type="submission" date="2018-06" db="EMBL/GenBank/DDBJ databases">
        <authorList>
            <person name="Zhirakovskaya E."/>
        </authorList>
    </citation>
    <scope>NUCLEOTIDE SEQUENCE</scope>
</reference>
<evidence type="ECO:0008006" key="2">
    <source>
        <dbReference type="Google" id="ProtNLM"/>
    </source>
</evidence>
<dbReference type="InterPro" id="IPR002591">
    <property type="entry name" value="Phosphodiest/P_Trfase"/>
</dbReference>
<name>A0A3B0WIF7_9ZZZZ</name>
<dbReference type="InterPro" id="IPR017850">
    <property type="entry name" value="Alkaline_phosphatase_core_sf"/>
</dbReference>
<dbReference type="Pfam" id="PF01663">
    <property type="entry name" value="Phosphodiest"/>
    <property type="match status" value="2"/>
</dbReference>
<proteinExistence type="predicted"/>
<dbReference type="EMBL" id="UOFE01000024">
    <property type="protein sequence ID" value="VAW52093.1"/>
    <property type="molecule type" value="Genomic_DNA"/>
</dbReference>
<organism evidence="1">
    <name type="scientific">hydrothermal vent metagenome</name>
    <dbReference type="NCBI Taxonomy" id="652676"/>
    <lineage>
        <taxon>unclassified sequences</taxon>
        <taxon>metagenomes</taxon>
        <taxon>ecological metagenomes</taxon>
    </lineage>
</organism>
<dbReference type="PANTHER" id="PTHR10151:SF120">
    <property type="entry name" value="BIS(5'-ADENOSYL)-TRIPHOSPHATASE"/>
    <property type="match status" value="1"/>
</dbReference>
<dbReference type="GO" id="GO:0016787">
    <property type="term" value="F:hydrolase activity"/>
    <property type="evidence" value="ECO:0007669"/>
    <property type="project" value="UniProtKB-ARBA"/>
</dbReference>
<accession>A0A3B0WIF7</accession>
<gene>
    <name evidence="1" type="ORF">MNBD_GAMMA05-625</name>
</gene>
<dbReference type="Gene3D" id="3.40.720.10">
    <property type="entry name" value="Alkaline Phosphatase, subunit A"/>
    <property type="match status" value="1"/>
</dbReference>
<protein>
    <recommendedName>
        <fullName evidence="2">Alkaline phosphodiesterase I / Nucleotide pyrophosphatase</fullName>
    </recommendedName>
</protein>
<dbReference type="AlphaFoldDB" id="A0A3B0WIF7"/>
<evidence type="ECO:0000313" key="1">
    <source>
        <dbReference type="EMBL" id="VAW52093.1"/>
    </source>
</evidence>
<sequence length="412" mass="47023">MPATRDNLVILIMIDALRHDYINKKDAPFIHKLASEGTFGELQPSFGFEPDGAYFAGLHPEECDGGAQFWHNPNESLFHYTRLFCLLNVIAIPAWRKFLRKAIRAITQLKSHDSLTKRMATSAYIPFYLLKHFSTPMKKISSEPGFMPTKSIFDLTRENKKDFYFHGFPQYKVHTNTVLERFLSEDISSNSLAFLFFGDLDSKGHVYGPNSDERKSELKNIDHAVQEIFQHAKKTFKSVDVVIFGDHGMVETKSNINLTTIINKYFNNDSPDKYFLDSTLARFWVSDIEKRKQLTADLNNISGGHVINDSEKSKLHINYKHNYFGDIIYATDCGNLIHPSFYSDGAAPKGMHGYLEGCTDNESFFVAYGSNVEKKGHVGKHDMREIFPTILELMNIPLPSTTDKSLKSILQY</sequence>